<dbReference type="NCBIfam" id="TIGR00251">
    <property type="entry name" value="DUF167 family protein"/>
    <property type="match status" value="1"/>
</dbReference>
<comment type="caution">
    <text evidence="3">The sequence shown here is derived from an EMBL/GenBank/DDBJ whole genome shotgun (WGS) entry which is preliminary data.</text>
</comment>
<reference evidence="3 4" key="1">
    <citation type="submission" date="2019-03" db="EMBL/GenBank/DDBJ databases">
        <title>Genomic Encyclopedia of Type Strains, Phase IV (KMG-IV): sequencing the most valuable type-strain genomes for metagenomic binning, comparative biology and taxonomic classification.</title>
        <authorList>
            <person name="Goeker M."/>
        </authorList>
    </citation>
    <scope>NUCLEOTIDE SEQUENCE [LARGE SCALE GENOMIC DNA]</scope>
    <source>
        <strain evidence="3 4">DSM 103792</strain>
    </source>
</reference>
<dbReference type="Gene3D" id="3.30.1200.10">
    <property type="entry name" value="YggU-like"/>
    <property type="match status" value="1"/>
</dbReference>
<evidence type="ECO:0000313" key="3">
    <source>
        <dbReference type="EMBL" id="TDQ45468.1"/>
    </source>
</evidence>
<name>A0A4R6UFF0_9GAMM</name>
<dbReference type="SMART" id="SM01152">
    <property type="entry name" value="DUF167"/>
    <property type="match status" value="1"/>
</dbReference>
<dbReference type="SUPFAM" id="SSF69786">
    <property type="entry name" value="YggU-like"/>
    <property type="match status" value="1"/>
</dbReference>
<dbReference type="HAMAP" id="MF_00634">
    <property type="entry name" value="UPF0235"/>
    <property type="match status" value="1"/>
</dbReference>
<organism evidence="3 4">
    <name type="scientific">Permianibacter aggregans</name>
    <dbReference type="NCBI Taxonomy" id="1510150"/>
    <lineage>
        <taxon>Bacteria</taxon>
        <taxon>Pseudomonadati</taxon>
        <taxon>Pseudomonadota</taxon>
        <taxon>Gammaproteobacteria</taxon>
        <taxon>Pseudomonadales</taxon>
        <taxon>Pseudomonadaceae</taxon>
        <taxon>Permianibacter</taxon>
    </lineage>
</organism>
<evidence type="ECO:0000313" key="4">
    <source>
        <dbReference type="Proteomes" id="UP000295375"/>
    </source>
</evidence>
<protein>
    <recommendedName>
        <fullName evidence="2">UPF0235 protein EV696_12045</fullName>
    </recommendedName>
</protein>
<evidence type="ECO:0000256" key="1">
    <source>
        <dbReference type="ARBA" id="ARBA00010364"/>
    </source>
</evidence>
<proteinExistence type="inferred from homology"/>
<gene>
    <name evidence="3" type="ORF">EV696_12045</name>
</gene>
<sequence length="87" mass="9523">MMELAVLLQPRASRDRILGWHQGELKIAVTAPPVDGEANARLIGLLSKTLGIAKSRITLESGQTNRHKKLCIDADAETVLSRLPPDR</sequence>
<keyword evidence="4" id="KW-1185">Reference proteome</keyword>
<dbReference type="EMBL" id="SNYM01000020">
    <property type="protein sequence ID" value="TDQ45468.1"/>
    <property type="molecule type" value="Genomic_DNA"/>
</dbReference>
<dbReference type="AlphaFoldDB" id="A0A4R6UFF0"/>
<dbReference type="Pfam" id="PF02594">
    <property type="entry name" value="DUF167"/>
    <property type="match status" value="1"/>
</dbReference>
<accession>A0A4R6UFF0</accession>
<comment type="similarity">
    <text evidence="1 2">Belongs to the UPF0235 family.</text>
</comment>
<evidence type="ECO:0000256" key="2">
    <source>
        <dbReference type="HAMAP-Rule" id="MF_00634"/>
    </source>
</evidence>
<dbReference type="InterPro" id="IPR003746">
    <property type="entry name" value="DUF167"/>
</dbReference>
<dbReference type="Proteomes" id="UP000295375">
    <property type="component" value="Unassembled WGS sequence"/>
</dbReference>
<dbReference type="PANTHER" id="PTHR13420">
    <property type="entry name" value="UPF0235 PROTEIN C15ORF40"/>
    <property type="match status" value="1"/>
</dbReference>
<dbReference type="InterPro" id="IPR036591">
    <property type="entry name" value="YggU-like_sf"/>
</dbReference>
<dbReference type="RefSeq" id="WP_133592770.1">
    <property type="nucleotide sequence ID" value="NZ_CP037953.1"/>
</dbReference>
<dbReference type="PANTHER" id="PTHR13420:SF7">
    <property type="entry name" value="UPF0235 PROTEIN C15ORF40"/>
    <property type="match status" value="1"/>
</dbReference>
<dbReference type="OrthoDB" id="9800587at2"/>
<dbReference type="GO" id="GO:0005737">
    <property type="term" value="C:cytoplasm"/>
    <property type="evidence" value="ECO:0007669"/>
    <property type="project" value="TreeGrafter"/>
</dbReference>